<dbReference type="PROSITE" id="PS50837">
    <property type="entry name" value="NACHT"/>
    <property type="match status" value="1"/>
</dbReference>
<dbReference type="SMART" id="SM00589">
    <property type="entry name" value="PRY"/>
    <property type="match status" value="1"/>
</dbReference>
<evidence type="ECO:0000256" key="4">
    <source>
        <dbReference type="ARBA" id="ARBA00022737"/>
    </source>
</evidence>
<proteinExistence type="predicted"/>
<keyword evidence="2" id="KW-0963">Cytoplasm</keyword>
<evidence type="ECO:0000256" key="6">
    <source>
        <dbReference type="ARBA" id="ARBA00022840"/>
    </source>
</evidence>
<keyword evidence="4" id="KW-0677">Repeat</keyword>
<dbReference type="Gene3D" id="3.40.50.300">
    <property type="entry name" value="P-loop containing nucleotide triphosphate hydrolases"/>
    <property type="match status" value="1"/>
</dbReference>
<dbReference type="SMART" id="SM01288">
    <property type="entry name" value="FISNA"/>
    <property type="match status" value="1"/>
</dbReference>
<dbReference type="Pfam" id="PF17779">
    <property type="entry name" value="WHD_NOD2"/>
    <property type="match status" value="1"/>
</dbReference>
<keyword evidence="6" id="KW-0067">ATP-binding</keyword>
<dbReference type="Ensembl" id="ENSORLT00015011251.1">
    <property type="protein sequence ID" value="ENSORLP00015023142.1"/>
    <property type="gene ID" value="ENSORLG00015002924.1"/>
</dbReference>
<dbReference type="Proteomes" id="UP000265200">
    <property type="component" value="Chromosome 19"/>
</dbReference>
<dbReference type="SMART" id="SM00368">
    <property type="entry name" value="LRR_RI"/>
    <property type="match status" value="5"/>
</dbReference>
<keyword evidence="5" id="KW-0547">Nucleotide-binding</keyword>
<evidence type="ECO:0000256" key="2">
    <source>
        <dbReference type="ARBA" id="ARBA00022490"/>
    </source>
</evidence>
<dbReference type="Pfam" id="PF13765">
    <property type="entry name" value="PRY"/>
    <property type="match status" value="1"/>
</dbReference>
<comment type="subcellular location">
    <subcellularLocation>
        <location evidence="1">Cytoplasm</location>
    </subcellularLocation>
</comment>
<dbReference type="PROSITE" id="PS51450">
    <property type="entry name" value="LRR"/>
    <property type="match status" value="1"/>
</dbReference>
<dbReference type="InterPro" id="IPR027417">
    <property type="entry name" value="P-loop_NTPase"/>
</dbReference>
<evidence type="ECO:0000259" key="7">
    <source>
        <dbReference type="PROSITE" id="PS50188"/>
    </source>
</evidence>
<keyword evidence="3" id="KW-0433">Leucine-rich repeat</keyword>
<dbReference type="SUPFAM" id="SSF52047">
    <property type="entry name" value="RNI-like"/>
    <property type="match status" value="1"/>
</dbReference>
<organism evidence="9 10">
    <name type="scientific">Oryzias latipes</name>
    <name type="common">Japanese rice fish</name>
    <name type="synonym">Japanese killifish</name>
    <dbReference type="NCBI Taxonomy" id="8090"/>
    <lineage>
        <taxon>Eukaryota</taxon>
        <taxon>Metazoa</taxon>
        <taxon>Chordata</taxon>
        <taxon>Craniata</taxon>
        <taxon>Vertebrata</taxon>
        <taxon>Euteleostomi</taxon>
        <taxon>Actinopterygii</taxon>
        <taxon>Neopterygii</taxon>
        <taxon>Teleostei</taxon>
        <taxon>Neoteleostei</taxon>
        <taxon>Acanthomorphata</taxon>
        <taxon>Ovalentaria</taxon>
        <taxon>Atherinomorphae</taxon>
        <taxon>Beloniformes</taxon>
        <taxon>Adrianichthyidae</taxon>
        <taxon>Oryziinae</taxon>
        <taxon>Oryzias</taxon>
    </lineage>
</organism>
<dbReference type="GO" id="GO:0005524">
    <property type="term" value="F:ATP binding"/>
    <property type="evidence" value="ECO:0007669"/>
    <property type="project" value="UniProtKB-KW"/>
</dbReference>
<reference evidence="9" key="4">
    <citation type="submission" date="2025-09" db="UniProtKB">
        <authorList>
            <consortium name="Ensembl"/>
        </authorList>
    </citation>
    <scope>IDENTIFICATION</scope>
    <source>
        <strain evidence="9">HSOK</strain>
    </source>
</reference>
<dbReference type="FunFam" id="3.80.10.10:FF:001632">
    <property type="entry name" value="Uncharacterized protein"/>
    <property type="match status" value="1"/>
</dbReference>
<dbReference type="PROSITE" id="PS50188">
    <property type="entry name" value="B302_SPRY"/>
    <property type="match status" value="1"/>
</dbReference>
<dbReference type="PANTHER" id="PTHR24106">
    <property type="entry name" value="NACHT, LRR AND CARD DOMAINS-CONTAINING"/>
    <property type="match status" value="1"/>
</dbReference>
<dbReference type="CDD" id="cd16040">
    <property type="entry name" value="SPRY_PRY_SNTX"/>
    <property type="match status" value="1"/>
</dbReference>
<dbReference type="InterPro" id="IPR043136">
    <property type="entry name" value="B30.2/SPRY_sf"/>
</dbReference>
<evidence type="ECO:0000256" key="5">
    <source>
        <dbReference type="ARBA" id="ARBA00022741"/>
    </source>
</evidence>
<dbReference type="InterPro" id="IPR001870">
    <property type="entry name" value="B30.2/SPRY"/>
</dbReference>
<dbReference type="InterPro" id="IPR032675">
    <property type="entry name" value="LRR_dom_sf"/>
</dbReference>
<name>A0A3P9IT81_ORYLA</name>
<evidence type="ECO:0000313" key="9">
    <source>
        <dbReference type="Ensembl" id="ENSORLP00015023142.1"/>
    </source>
</evidence>
<dbReference type="InterPro" id="IPR001611">
    <property type="entry name" value="Leu-rich_rpt"/>
</dbReference>
<dbReference type="InterPro" id="IPR003877">
    <property type="entry name" value="SPRY_dom"/>
</dbReference>
<dbReference type="Pfam" id="PF00622">
    <property type="entry name" value="SPRY"/>
    <property type="match status" value="1"/>
</dbReference>
<dbReference type="PRINTS" id="PR01407">
    <property type="entry name" value="BUTYPHLNCDUF"/>
</dbReference>
<evidence type="ECO:0000313" key="10">
    <source>
        <dbReference type="Proteomes" id="UP000265200"/>
    </source>
</evidence>
<dbReference type="InterPro" id="IPR041075">
    <property type="entry name" value="NOD1/2_WH"/>
</dbReference>
<dbReference type="Pfam" id="PF17776">
    <property type="entry name" value="NLRC4_HD2"/>
    <property type="match status" value="1"/>
</dbReference>
<dbReference type="Pfam" id="PF05729">
    <property type="entry name" value="NACHT"/>
    <property type="match status" value="1"/>
</dbReference>
<dbReference type="InterPro" id="IPR041267">
    <property type="entry name" value="NLRP_HD2"/>
</dbReference>
<dbReference type="InterPro" id="IPR051261">
    <property type="entry name" value="NLR"/>
</dbReference>
<dbReference type="Pfam" id="PF13516">
    <property type="entry name" value="LRR_6"/>
    <property type="match status" value="3"/>
</dbReference>
<dbReference type="Gene3D" id="2.60.120.920">
    <property type="match status" value="1"/>
</dbReference>
<evidence type="ECO:0000259" key="8">
    <source>
        <dbReference type="PROSITE" id="PS50837"/>
    </source>
</evidence>
<dbReference type="InterPro" id="IPR006574">
    <property type="entry name" value="PRY"/>
</dbReference>
<dbReference type="FunFam" id="3.40.50.300:FF:001524">
    <property type="entry name" value="Si:dkey-126g1.7"/>
    <property type="match status" value="1"/>
</dbReference>
<sequence>MECVAEQKPEVFQEPVSSSQAAVHHFQPIFTAYGGSSILAPSIINSTVGNFTINFQHDQGFADELNEESCQDNTADCNTEVTDNKFAEHQQKLKVVLKKKFSYLHEGPTTSASKTLLNQIYTELYITEGGSCEVNKEHEVRQIETVSKVRATQDKVVHCNSLFEPQPGRDCPIRTVVTRGVAGIGKTVSIHKFTVDWAEGKANANIDFVFPLSFRELNFQKKKTMSLVDLLKAFFPDITEGQIFANNEIKKLFILDGLDESRLSLDFRKSEIITEITQPATVAVILTNLIRGKLLSSSLVWITSRPVASSQIPVECIDLLTEVRGFNNLQKEEYFRKKIEDRELALKVISHVKSCRSLHIMCHIPVFCWIAASVLEKKLPKKDSNDTPKTLTQMYIYFLSLFVENMKKRLPERRQSSAECVKANLLALGKLAFKELEKGHLIFYESDLKLNGIDVAQASMFSGVYTQIFNEELTLCQEKMFCFVHLSIQEFFAALYVFLTFHNDNNNVLVKKSSSSRWFPFRESSELNLYKAAIEKALQSESGHFDIFLRFLLGLSMESNQVLLKPLMTTDRTHQKTRAEEIQSHFVSGRLKSADLSPAQWATLVFVLLTSEEELQEFDLSRFSRSEEALLRLLPVMRTAQVAKLNACHLTMTCCEKLAIGIRSSQLRELDLSNNNLTDAGFMHLFASLRDSKLQTLRLRSCDLTEESSGSLAAIISFASCELRVLDLADNDFEDTGVKKLSSGLGSPHCKLQKLDLSFCRVTELGCTFLASALNSSGLKELDLSYNHPGESGLMLLQMLLEDPQCSLQKLGVDQCRESRIQPSPKKYFMDELTLDPNTAHKDLSLSDGNRKARRWTKLPYPDHLERFDFQRQVLCREALTGRCYWKVGWSGPVRIGVAYKQMGRKGEGQDCSLGYNDSSWALSCNKDKCWALHCGVKVDVTVAPNSTVGVFLDWSAGKLSFYSVSCGSLTFLHTFSTIFTEPVCPAFHLGWADSTVQLC</sequence>
<feature type="domain" description="B30.2/SPRY" evidence="7">
    <location>
        <begin position="813"/>
        <end position="1000"/>
    </location>
</feature>
<reference evidence="9 10" key="2">
    <citation type="submission" date="2017-04" db="EMBL/GenBank/DDBJ databases">
        <title>CpG methylation of centromeres and impact of large insertions on vertebrate speciation.</title>
        <authorList>
            <person name="Ichikawa K."/>
            <person name="Yoshimura J."/>
            <person name="Morishita S."/>
        </authorList>
    </citation>
    <scope>NUCLEOTIDE SEQUENCE</scope>
    <source>
        <strain evidence="9 10">HSOK</strain>
    </source>
</reference>
<evidence type="ECO:0000256" key="1">
    <source>
        <dbReference type="ARBA" id="ARBA00004496"/>
    </source>
</evidence>
<dbReference type="Gene3D" id="3.80.10.10">
    <property type="entry name" value="Ribonuclease Inhibitor"/>
    <property type="match status" value="1"/>
</dbReference>
<dbReference type="InterPro" id="IPR029495">
    <property type="entry name" value="NACHT-assoc"/>
</dbReference>
<reference evidence="9" key="3">
    <citation type="submission" date="2025-08" db="UniProtKB">
        <authorList>
            <consortium name="Ensembl"/>
        </authorList>
    </citation>
    <scope>IDENTIFICATION</scope>
    <source>
        <strain evidence="9">HSOK</strain>
    </source>
</reference>
<feature type="domain" description="NACHT" evidence="8">
    <location>
        <begin position="174"/>
        <end position="306"/>
    </location>
</feature>
<dbReference type="SMART" id="SM00449">
    <property type="entry name" value="SPRY"/>
    <property type="match status" value="1"/>
</dbReference>
<dbReference type="Pfam" id="PF14484">
    <property type="entry name" value="FISNA"/>
    <property type="match status" value="1"/>
</dbReference>
<evidence type="ECO:0000256" key="3">
    <source>
        <dbReference type="ARBA" id="ARBA00022614"/>
    </source>
</evidence>
<dbReference type="InterPro" id="IPR007111">
    <property type="entry name" value="NACHT_NTPase"/>
</dbReference>
<dbReference type="SUPFAM" id="SSF49899">
    <property type="entry name" value="Concanavalin A-like lectins/glucanases"/>
    <property type="match status" value="1"/>
</dbReference>
<dbReference type="InterPro" id="IPR013320">
    <property type="entry name" value="ConA-like_dom_sf"/>
</dbReference>
<dbReference type="InterPro" id="IPR003879">
    <property type="entry name" value="Butyrophylin_SPRY"/>
</dbReference>
<reference key="1">
    <citation type="journal article" date="2007" name="Nature">
        <title>The medaka draft genome and insights into vertebrate genome evolution.</title>
        <authorList>
            <person name="Kasahara M."/>
            <person name="Naruse K."/>
            <person name="Sasaki S."/>
            <person name="Nakatani Y."/>
            <person name="Qu W."/>
            <person name="Ahsan B."/>
            <person name="Yamada T."/>
            <person name="Nagayasu Y."/>
            <person name="Doi K."/>
            <person name="Kasai Y."/>
            <person name="Jindo T."/>
            <person name="Kobayashi D."/>
            <person name="Shimada A."/>
            <person name="Toyoda A."/>
            <person name="Kuroki Y."/>
            <person name="Fujiyama A."/>
            <person name="Sasaki T."/>
            <person name="Shimizu A."/>
            <person name="Asakawa S."/>
            <person name="Shimizu N."/>
            <person name="Hashimoto S."/>
            <person name="Yang J."/>
            <person name="Lee Y."/>
            <person name="Matsushima K."/>
            <person name="Sugano S."/>
            <person name="Sakaizumi M."/>
            <person name="Narita T."/>
            <person name="Ohishi K."/>
            <person name="Haga S."/>
            <person name="Ohta F."/>
            <person name="Nomoto H."/>
            <person name="Nogata K."/>
            <person name="Morishita T."/>
            <person name="Endo T."/>
            <person name="Shin-I T."/>
            <person name="Takeda H."/>
            <person name="Morishita S."/>
            <person name="Kohara Y."/>
        </authorList>
    </citation>
    <scope>NUCLEOTIDE SEQUENCE [LARGE SCALE GENOMIC DNA]</scope>
    <source>
        <strain>Hd-rR</strain>
    </source>
</reference>
<protein>
    <submittedName>
        <fullName evidence="9">NLR family CARD domain-containing protein 3</fullName>
    </submittedName>
</protein>
<dbReference type="GO" id="GO:0005737">
    <property type="term" value="C:cytoplasm"/>
    <property type="evidence" value="ECO:0007669"/>
    <property type="project" value="UniProtKB-SubCell"/>
</dbReference>
<accession>A0A3P9IT81</accession>
<dbReference type="AlphaFoldDB" id="A0A3P9IT81"/>